<keyword evidence="6" id="KW-1185">Reference proteome</keyword>
<dbReference type="RefSeq" id="WP_136723862.1">
    <property type="nucleotide sequence ID" value="NZ_SUMC01000010.1"/>
</dbReference>
<feature type="domain" description="Fumarylacetoacetase-like C-terminal" evidence="3">
    <location>
        <begin position="56"/>
        <end position="249"/>
    </location>
</feature>
<dbReference type="EMBL" id="SUMC01000010">
    <property type="protein sequence ID" value="TKA11032.1"/>
    <property type="molecule type" value="Genomic_DNA"/>
</dbReference>
<keyword evidence="5" id="KW-0378">Hydrolase</keyword>
<name>A0A4U0SMN0_9ACTN</name>
<dbReference type="PANTHER" id="PTHR42796">
    <property type="entry name" value="FUMARYLACETOACETATE HYDROLASE DOMAIN-CONTAINING PROTEIN 2A-RELATED"/>
    <property type="match status" value="1"/>
</dbReference>
<dbReference type="Pfam" id="PF10370">
    <property type="entry name" value="Rv2993c-like_N"/>
    <property type="match status" value="1"/>
</dbReference>
<dbReference type="PANTHER" id="PTHR42796:SF4">
    <property type="entry name" value="FUMARYLACETOACETATE HYDROLASE DOMAIN-CONTAINING PROTEIN 2A"/>
    <property type="match status" value="1"/>
</dbReference>
<dbReference type="Gene3D" id="3.90.850.10">
    <property type="entry name" value="Fumarylacetoacetase-like, C-terminal domain"/>
    <property type="match status" value="1"/>
</dbReference>
<organism evidence="5 6">
    <name type="scientific">Actinacidiphila oryziradicis</name>
    <dbReference type="NCBI Taxonomy" id="2571141"/>
    <lineage>
        <taxon>Bacteria</taxon>
        <taxon>Bacillati</taxon>
        <taxon>Actinomycetota</taxon>
        <taxon>Actinomycetes</taxon>
        <taxon>Kitasatosporales</taxon>
        <taxon>Streptomycetaceae</taxon>
        <taxon>Actinacidiphila</taxon>
    </lineage>
</organism>
<dbReference type="GO" id="GO:0016853">
    <property type="term" value="F:isomerase activity"/>
    <property type="evidence" value="ECO:0007669"/>
    <property type="project" value="UniProtKB-ARBA"/>
</dbReference>
<evidence type="ECO:0000256" key="1">
    <source>
        <dbReference type="ARBA" id="ARBA00010211"/>
    </source>
</evidence>
<evidence type="ECO:0000259" key="4">
    <source>
        <dbReference type="Pfam" id="PF10370"/>
    </source>
</evidence>
<dbReference type="SUPFAM" id="SSF56529">
    <property type="entry name" value="FAH"/>
    <property type="match status" value="1"/>
</dbReference>
<dbReference type="Proteomes" id="UP000305778">
    <property type="component" value="Unassembled WGS sequence"/>
</dbReference>
<evidence type="ECO:0000313" key="5">
    <source>
        <dbReference type="EMBL" id="TKA11032.1"/>
    </source>
</evidence>
<sequence>MRLVRYRKGEHTGAGALVGEYVHDMGDGPLGRTRPGPRVAALDEVELLAPCDPRVIVCAGSNYAGQIAEKQRPWPTQPALFLKAPNAVVGPGAAVIRPAGLRRLEYEGELAVVIGRTAREVTAASFADYVLGYTCANDVTADDWRADGQWARAKSADTFCPLGPWIETEIADPASLRLSTLVNGRTVQDGSTSEMVFGVGELLAFVTRWITLQPGDVLLTGSPAGVGPLVPGDRVEIRIEGVGTLSNPVLGPQPPEV</sequence>
<dbReference type="GO" id="GO:0046872">
    <property type="term" value="F:metal ion binding"/>
    <property type="evidence" value="ECO:0007669"/>
    <property type="project" value="UniProtKB-KW"/>
</dbReference>
<protein>
    <submittedName>
        <fullName evidence="5">Fumarylacetoacetate hydrolase family protein</fullName>
    </submittedName>
</protein>
<feature type="domain" description="Rv2993c-like N-terminal" evidence="4">
    <location>
        <begin position="1"/>
        <end position="50"/>
    </location>
</feature>
<dbReference type="InterPro" id="IPR051121">
    <property type="entry name" value="FAH"/>
</dbReference>
<evidence type="ECO:0000259" key="3">
    <source>
        <dbReference type="Pfam" id="PF01557"/>
    </source>
</evidence>
<evidence type="ECO:0000313" key="6">
    <source>
        <dbReference type="Proteomes" id="UP000305778"/>
    </source>
</evidence>
<dbReference type="OrthoDB" id="9805307at2"/>
<dbReference type="GO" id="GO:0019752">
    <property type="term" value="P:carboxylic acid metabolic process"/>
    <property type="evidence" value="ECO:0007669"/>
    <property type="project" value="UniProtKB-ARBA"/>
</dbReference>
<comment type="caution">
    <text evidence="5">The sequence shown here is derived from an EMBL/GenBank/DDBJ whole genome shotgun (WGS) entry which is preliminary data.</text>
</comment>
<accession>A0A4U0SMN0</accession>
<keyword evidence="2" id="KW-0479">Metal-binding</keyword>
<reference evidence="5 6" key="1">
    <citation type="submission" date="2019-04" db="EMBL/GenBank/DDBJ databases">
        <title>Streptomyces oryziradicis sp. nov., a novel actinomycete isolated from rhizosphere soil of rice (Oryza sativa L.).</title>
        <authorList>
            <person name="Li C."/>
        </authorList>
    </citation>
    <scope>NUCLEOTIDE SEQUENCE [LARGE SCALE GENOMIC DNA]</scope>
    <source>
        <strain evidence="5 6">NEAU-C40</strain>
    </source>
</reference>
<dbReference type="GO" id="GO:0016787">
    <property type="term" value="F:hydrolase activity"/>
    <property type="evidence" value="ECO:0007669"/>
    <property type="project" value="UniProtKB-KW"/>
</dbReference>
<dbReference type="Pfam" id="PF01557">
    <property type="entry name" value="FAA_hydrolase"/>
    <property type="match status" value="1"/>
</dbReference>
<dbReference type="AlphaFoldDB" id="A0A4U0SMN0"/>
<comment type="similarity">
    <text evidence="1">Belongs to the FAH family.</text>
</comment>
<dbReference type="InterPro" id="IPR011234">
    <property type="entry name" value="Fumarylacetoacetase-like_C"/>
</dbReference>
<dbReference type="InterPro" id="IPR018833">
    <property type="entry name" value="Rv2993c-like_N"/>
</dbReference>
<dbReference type="InterPro" id="IPR036663">
    <property type="entry name" value="Fumarylacetoacetase_C_sf"/>
</dbReference>
<evidence type="ECO:0000256" key="2">
    <source>
        <dbReference type="ARBA" id="ARBA00022723"/>
    </source>
</evidence>
<dbReference type="FunFam" id="3.90.850.10:FF:000002">
    <property type="entry name" value="2-hydroxyhepta-2,4-diene-1,7-dioate isomerase"/>
    <property type="match status" value="1"/>
</dbReference>
<gene>
    <name evidence="5" type="ORF">FCI23_13820</name>
</gene>
<proteinExistence type="inferred from homology"/>